<keyword evidence="3" id="KW-1185">Reference proteome</keyword>
<accession>A0A7X6R6B7</accession>
<evidence type="ECO:0000313" key="2">
    <source>
        <dbReference type="EMBL" id="NKY30217.1"/>
    </source>
</evidence>
<dbReference type="AlphaFoldDB" id="A0A7X6R6B7"/>
<organism evidence="2 3">
    <name type="scientific">Nocardia gamkensis</name>
    <dbReference type="NCBI Taxonomy" id="352869"/>
    <lineage>
        <taxon>Bacteria</taxon>
        <taxon>Bacillati</taxon>
        <taxon>Actinomycetota</taxon>
        <taxon>Actinomycetes</taxon>
        <taxon>Mycobacteriales</taxon>
        <taxon>Nocardiaceae</taxon>
        <taxon>Nocardia</taxon>
    </lineage>
</organism>
<feature type="coiled-coil region" evidence="1">
    <location>
        <begin position="55"/>
        <end position="82"/>
    </location>
</feature>
<comment type="caution">
    <text evidence="2">The sequence shown here is derived from an EMBL/GenBank/DDBJ whole genome shotgun (WGS) entry which is preliminary data.</text>
</comment>
<dbReference type="RefSeq" id="WP_062971801.1">
    <property type="nucleotide sequence ID" value="NZ_JAAXOS010000016.1"/>
</dbReference>
<protein>
    <submittedName>
        <fullName evidence="2">Type VII secretion protein EsxR</fullName>
    </submittedName>
</protein>
<gene>
    <name evidence="2" type="ORF">HGB38_28975</name>
</gene>
<reference evidence="2 3" key="1">
    <citation type="submission" date="2020-04" db="EMBL/GenBank/DDBJ databases">
        <title>MicrobeNet Type strains.</title>
        <authorList>
            <person name="Nicholson A.C."/>
        </authorList>
    </citation>
    <scope>NUCLEOTIDE SEQUENCE [LARGE SCALE GENOMIC DNA]</scope>
    <source>
        <strain evidence="2 3">DSM 44956</strain>
    </source>
</reference>
<name>A0A7X6R6B7_9NOCA</name>
<dbReference type="SUPFAM" id="SSF140453">
    <property type="entry name" value="EsxAB dimer-like"/>
    <property type="match status" value="1"/>
</dbReference>
<evidence type="ECO:0000313" key="3">
    <source>
        <dbReference type="Proteomes" id="UP000540698"/>
    </source>
</evidence>
<evidence type="ECO:0000256" key="1">
    <source>
        <dbReference type="SAM" id="Coils"/>
    </source>
</evidence>
<dbReference type="EMBL" id="JAAXOS010000016">
    <property type="protein sequence ID" value="NKY30217.1"/>
    <property type="molecule type" value="Genomic_DNA"/>
</dbReference>
<proteinExistence type="predicted"/>
<sequence length="97" mass="10451">MTIKYNSPAITEMVGDLNQYGSNMKAQIDELNGAAAAFRENLQGEQAVTNFDTAHKNLTTELEDTLQKLDNLATKVENALGRAIEADGKVGDGFAAF</sequence>
<keyword evidence="1" id="KW-0175">Coiled coil</keyword>
<dbReference type="Gene3D" id="1.10.287.1060">
    <property type="entry name" value="ESAT-6-like"/>
    <property type="match status" value="1"/>
</dbReference>
<dbReference type="InterPro" id="IPR036689">
    <property type="entry name" value="ESAT-6-like_sf"/>
</dbReference>
<dbReference type="Proteomes" id="UP000540698">
    <property type="component" value="Unassembled WGS sequence"/>
</dbReference>